<accession>A0A8S2Z521</accession>
<comment type="caution">
    <text evidence="1">The sequence shown here is derived from an EMBL/GenBank/DDBJ whole genome shotgun (WGS) entry which is preliminary data.</text>
</comment>
<dbReference type="EMBL" id="CAJOBC010126708">
    <property type="protein sequence ID" value="CAF4597709.1"/>
    <property type="molecule type" value="Genomic_DNA"/>
</dbReference>
<name>A0A8S2Z521_9BILA</name>
<sequence>MYPKDKTLSKLPIISLTNTDQGRIATNKTLAQLQIITFDGGLSLSQ</sequence>
<evidence type="ECO:0000313" key="2">
    <source>
        <dbReference type="Proteomes" id="UP000681722"/>
    </source>
</evidence>
<dbReference type="AlphaFoldDB" id="A0A8S2Z521"/>
<feature type="non-terminal residue" evidence="1">
    <location>
        <position position="46"/>
    </location>
</feature>
<dbReference type="Proteomes" id="UP000681722">
    <property type="component" value="Unassembled WGS sequence"/>
</dbReference>
<protein>
    <submittedName>
        <fullName evidence="1">Uncharacterized protein</fullName>
    </submittedName>
</protein>
<proteinExistence type="predicted"/>
<organism evidence="1 2">
    <name type="scientific">Didymodactylos carnosus</name>
    <dbReference type="NCBI Taxonomy" id="1234261"/>
    <lineage>
        <taxon>Eukaryota</taxon>
        <taxon>Metazoa</taxon>
        <taxon>Spiralia</taxon>
        <taxon>Gnathifera</taxon>
        <taxon>Rotifera</taxon>
        <taxon>Eurotatoria</taxon>
        <taxon>Bdelloidea</taxon>
        <taxon>Philodinida</taxon>
        <taxon>Philodinidae</taxon>
        <taxon>Didymodactylos</taxon>
    </lineage>
</organism>
<reference evidence="1" key="1">
    <citation type="submission" date="2021-02" db="EMBL/GenBank/DDBJ databases">
        <authorList>
            <person name="Nowell W R."/>
        </authorList>
    </citation>
    <scope>NUCLEOTIDE SEQUENCE</scope>
</reference>
<gene>
    <name evidence="1" type="ORF">SRO942_LOCUS48745</name>
</gene>
<evidence type="ECO:0000313" key="1">
    <source>
        <dbReference type="EMBL" id="CAF4597709.1"/>
    </source>
</evidence>